<dbReference type="PROSITE" id="PS00018">
    <property type="entry name" value="EF_HAND_1"/>
    <property type="match status" value="1"/>
</dbReference>
<organism evidence="1 2">
    <name type="scientific">Globodera rostochiensis</name>
    <name type="common">Golden nematode worm</name>
    <name type="synonym">Heterodera rostochiensis</name>
    <dbReference type="NCBI Taxonomy" id="31243"/>
    <lineage>
        <taxon>Eukaryota</taxon>
        <taxon>Metazoa</taxon>
        <taxon>Ecdysozoa</taxon>
        <taxon>Nematoda</taxon>
        <taxon>Chromadorea</taxon>
        <taxon>Rhabditida</taxon>
        <taxon>Tylenchina</taxon>
        <taxon>Tylenchomorpha</taxon>
        <taxon>Tylenchoidea</taxon>
        <taxon>Heteroderidae</taxon>
        <taxon>Heteroderinae</taxon>
        <taxon>Globodera</taxon>
    </lineage>
</organism>
<dbReference type="WBParaSite" id="Gr19_v10_g6624.t1">
    <property type="protein sequence ID" value="Gr19_v10_g6624.t1"/>
    <property type="gene ID" value="Gr19_v10_g6624"/>
</dbReference>
<dbReference type="Proteomes" id="UP000887572">
    <property type="component" value="Unplaced"/>
</dbReference>
<evidence type="ECO:0000313" key="2">
    <source>
        <dbReference type="WBParaSite" id="Gr19_v10_g6624.t1"/>
    </source>
</evidence>
<dbReference type="AlphaFoldDB" id="A0A914I3T9"/>
<name>A0A914I3T9_GLORO</name>
<dbReference type="Gene3D" id="2.60.120.920">
    <property type="match status" value="1"/>
</dbReference>
<dbReference type="InterPro" id="IPR018247">
    <property type="entry name" value="EF_Hand_1_Ca_BS"/>
</dbReference>
<accession>A0A914I3T9</accession>
<keyword evidence="1" id="KW-1185">Reference proteome</keyword>
<dbReference type="InterPro" id="IPR043136">
    <property type="entry name" value="B30.2/SPRY_sf"/>
</dbReference>
<evidence type="ECO:0000313" key="1">
    <source>
        <dbReference type="Proteomes" id="UP000887572"/>
    </source>
</evidence>
<reference evidence="2" key="1">
    <citation type="submission" date="2022-11" db="UniProtKB">
        <authorList>
            <consortium name="WormBaseParasite"/>
        </authorList>
    </citation>
    <scope>IDENTIFICATION</scope>
</reference>
<proteinExistence type="predicted"/>
<sequence>MLLKIKKISNICPGPYNPNCNIFDHNCVGCDYVYNNTNACSVNVYCSCHYCCEPTYAAESCPNGCRECVKDGEGGCPENSANMPSWFDEIDHDGNNQIEPGEFDRSLIEVRNNQTSGCTAGKFVGSDGGLYPCVSLFTFVDEIEANFGPKFKYDIADGI</sequence>
<protein>
    <submittedName>
        <fullName evidence="2">EF-hand domain-containing protein</fullName>
    </submittedName>
</protein>